<dbReference type="FunFam" id="1.20.5.500:FF:000001">
    <property type="entry name" value="Type II keratin 23"/>
    <property type="match status" value="1"/>
</dbReference>
<evidence type="ECO:0000259" key="15">
    <source>
        <dbReference type="PROSITE" id="PS51842"/>
    </source>
</evidence>
<dbReference type="PANTHER" id="PTHR45652:SF8">
    <property type="entry name" value="NEUROFILAMENT LIGHT POLYPEPTIDE"/>
    <property type="match status" value="1"/>
</dbReference>
<dbReference type="OrthoDB" id="2441647at2759"/>
<keyword evidence="9" id="KW-0966">Cell projection</keyword>
<evidence type="ECO:0000256" key="10">
    <source>
        <dbReference type="ARBA" id="ARBA00033132"/>
    </source>
</evidence>
<evidence type="ECO:0000256" key="4">
    <source>
        <dbReference type="ARBA" id="ARBA00022490"/>
    </source>
</evidence>
<dbReference type="SUPFAM" id="SSF64593">
    <property type="entry name" value="Intermediate filament protein, coiled coil region"/>
    <property type="match status" value="2"/>
</dbReference>
<organism evidence="16 17">
    <name type="scientific">Aquarana catesbeiana</name>
    <name type="common">American bullfrog</name>
    <name type="synonym">Rana catesbeiana</name>
    <dbReference type="NCBI Taxonomy" id="8400"/>
    <lineage>
        <taxon>Eukaryota</taxon>
        <taxon>Metazoa</taxon>
        <taxon>Chordata</taxon>
        <taxon>Craniata</taxon>
        <taxon>Vertebrata</taxon>
        <taxon>Euteleostomi</taxon>
        <taxon>Amphibia</taxon>
        <taxon>Batrachia</taxon>
        <taxon>Anura</taxon>
        <taxon>Neobatrachia</taxon>
        <taxon>Ranoidea</taxon>
        <taxon>Ranidae</taxon>
        <taxon>Aquarana</taxon>
    </lineage>
</organism>
<dbReference type="GO" id="GO:0005737">
    <property type="term" value="C:cytoplasm"/>
    <property type="evidence" value="ECO:0007669"/>
    <property type="project" value="TreeGrafter"/>
</dbReference>
<feature type="region of interest" description="Disordered" evidence="14">
    <location>
        <begin position="47"/>
        <end position="68"/>
    </location>
</feature>
<dbReference type="GO" id="GO:0005882">
    <property type="term" value="C:intermediate filament"/>
    <property type="evidence" value="ECO:0007669"/>
    <property type="project" value="UniProtKB-KW"/>
</dbReference>
<dbReference type="PROSITE" id="PS00226">
    <property type="entry name" value="IF_ROD_1"/>
    <property type="match status" value="1"/>
</dbReference>
<sequence length="565" mass="63696">MLAAVPCAISRCAGGLRSPARTMSSYSYDPYYSTSYKRRVVESSPRLHIRSSYGSPSRSSYSPTLSSSVRRSYTSSSSAASSLLHSADSLDLTQVAAISSDLKIVRTQEKAQLQDLNDRFANFIERVHELEKRNKVLEAELLLLRQKHSEPSRLRDLYEHEVRELRLAHEEAVGDRQTLRGDRERLEEALRGLQARYEEEALSREDAEGRLLDVRKEADMAALARAELEKKMDSLLDEIAFLKKVHEEELAQLQSQVQYAQISLEMDVAKPDLSSALRDIRAQYEKLAAKNMQSAEEWFKSRFTVLTQSAAQNTNAVRVAKDEVSESRRMLKAKALEIDACRGVNDALQRQIQELEDKQSSEVAQMQDAINNLEDELRNTKSEMARYLKEYQDLLNVKMALDIEIAAYRKLLEGEETRLCFSGVGAITSGYTQAAPVFGRSAYSLQSSSYISSRSFPTYYSRDIQEEQLDVEETIESTRAEEAKAEAPEEEEEEGEGEGEGEEEGEGEDEGGEEAEGEGGEEEEGKEEEGDEEQGEEEEGKEDEAEEGEEEKEEEAAEEESKDKK</sequence>
<dbReference type="Gene3D" id="1.20.5.1160">
    <property type="entry name" value="Vasodilator-stimulated phosphoprotein"/>
    <property type="match status" value="1"/>
</dbReference>
<dbReference type="FunFam" id="1.20.5.1160:FF:000001">
    <property type="entry name" value="Keratin type II"/>
    <property type="match status" value="1"/>
</dbReference>
<evidence type="ECO:0000256" key="2">
    <source>
        <dbReference type="ARBA" id="ARBA00004489"/>
    </source>
</evidence>
<gene>
    <name evidence="16" type="ORF">AB205_0033060</name>
</gene>
<comment type="similarity">
    <text evidence="11 12">Belongs to the intermediate filament family.</text>
</comment>
<feature type="region of interest" description="Disordered" evidence="14">
    <location>
        <begin position="474"/>
        <end position="565"/>
    </location>
</feature>
<evidence type="ECO:0000256" key="8">
    <source>
        <dbReference type="ARBA" id="ARBA00023212"/>
    </source>
</evidence>
<dbReference type="GO" id="GO:0099184">
    <property type="term" value="F:structural constituent of postsynaptic intermediate filament cytoskeleton"/>
    <property type="evidence" value="ECO:0007669"/>
    <property type="project" value="TreeGrafter"/>
</dbReference>
<name>A0A2G9SIQ4_AQUCT</name>
<feature type="coiled-coil region" evidence="13">
    <location>
        <begin position="113"/>
        <end position="147"/>
    </location>
</feature>
<dbReference type="GO" id="GO:0033693">
    <property type="term" value="P:neurofilament bundle assembly"/>
    <property type="evidence" value="ECO:0007669"/>
    <property type="project" value="TreeGrafter"/>
</dbReference>
<dbReference type="Pfam" id="PF04732">
    <property type="entry name" value="Filament_head"/>
    <property type="match status" value="1"/>
</dbReference>
<keyword evidence="17" id="KW-1185">Reference proteome</keyword>
<evidence type="ECO:0000313" key="16">
    <source>
        <dbReference type="EMBL" id="PIO39995.1"/>
    </source>
</evidence>
<dbReference type="GO" id="GO:0099160">
    <property type="term" value="C:postsynaptic intermediate filament cytoskeleton"/>
    <property type="evidence" value="ECO:0007669"/>
    <property type="project" value="TreeGrafter"/>
</dbReference>
<dbReference type="PROSITE" id="PS51842">
    <property type="entry name" value="IF_ROD_2"/>
    <property type="match status" value="1"/>
</dbReference>
<dbReference type="InterPro" id="IPR018039">
    <property type="entry name" value="IF_conserved"/>
</dbReference>
<evidence type="ECO:0000256" key="12">
    <source>
        <dbReference type="RuleBase" id="RU000685"/>
    </source>
</evidence>
<reference evidence="17" key="1">
    <citation type="journal article" date="2017" name="Nat. Commun.">
        <title>The North American bullfrog draft genome provides insight into hormonal regulation of long noncoding RNA.</title>
        <authorList>
            <person name="Hammond S.A."/>
            <person name="Warren R.L."/>
            <person name="Vandervalk B.P."/>
            <person name="Kucuk E."/>
            <person name="Khan H."/>
            <person name="Gibb E.A."/>
            <person name="Pandoh P."/>
            <person name="Kirk H."/>
            <person name="Zhao Y."/>
            <person name="Jones M."/>
            <person name="Mungall A.J."/>
            <person name="Coope R."/>
            <person name="Pleasance S."/>
            <person name="Moore R.A."/>
            <person name="Holt R.A."/>
            <person name="Round J.M."/>
            <person name="Ohora S."/>
            <person name="Walle B.V."/>
            <person name="Veldhoen N."/>
            <person name="Helbing C.C."/>
            <person name="Birol I."/>
        </authorList>
    </citation>
    <scope>NUCLEOTIDE SEQUENCE [LARGE SCALE GENOMIC DNA]</scope>
</reference>
<dbReference type="AlphaFoldDB" id="A0A2G9SIQ4"/>
<evidence type="ECO:0000256" key="14">
    <source>
        <dbReference type="SAM" id="MobiDB-lite"/>
    </source>
</evidence>
<dbReference type="SMART" id="SM01391">
    <property type="entry name" value="Filament"/>
    <property type="match status" value="1"/>
</dbReference>
<feature type="compositionally biased region" description="Basic and acidic residues" evidence="14">
    <location>
        <begin position="476"/>
        <end position="487"/>
    </location>
</feature>
<keyword evidence="7 13" id="KW-0175">Coiled coil</keyword>
<proteinExistence type="inferred from homology"/>
<keyword evidence="6" id="KW-0007">Acetylation</keyword>
<dbReference type="Gene3D" id="1.20.5.170">
    <property type="match status" value="1"/>
</dbReference>
<feature type="compositionally biased region" description="Low complexity" evidence="14">
    <location>
        <begin position="50"/>
        <end position="68"/>
    </location>
</feature>
<dbReference type="Pfam" id="PF00038">
    <property type="entry name" value="Filament"/>
    <property type="match status" value="1"/>
</dbReference>
<protein>
    <recommendedName>
        <fullName evidence="3">Neurofilament light polypeptide</fullName>
    </recommendedName>
    <alternativeName>
        <fullName evidence="10">Neurofilament triplet L protein</fullName>
    </alternativeName>
</protein>
<dbReference type="FunFam" id="1.20.5.170:FF:000002">
    <property type="entry name" value="Type I keratin KA11"/>
    <property type="match status" value="1"/>
</dbReference>
<feature type="domain" description="IF rod" evidence="15">
    <location>
        <begin position="109"/>
        <end position="419"/>
    </location>
</feature>
<evidence type="ECO:0000256" key="5">
    <source>
        <dbReference type="ARBA" id="ARBA00022754"/>
    </source>
</evidence>
<feature type="compositionally biased region" description="Acidic residues" evidence="14">
    <location>
        <begin position="488"/>
        <end position="558"/>
    </location>
</feature>
<dbReference type="InterPro" id="IPR039008">
    <property type="entry name" value="IF_rod_dom"/>
</dbReference>
<dbReference type="InterPro" id="IPR006821">
    <property type="entry name" value="Intermed_filament_DNA-bd"/>
</dbReference>
<evidence type="ECO:0000313" key="17">
    <source>
        <dbReference type="Proteomes" id="UP000228934"/>
    </source>
</evidence>
<evidence type="ECO:0000256" key="6">
    <source>
        <dbReference type="ARBA" id="ARBA00022990"/>
    </source>
</evidence>
<evidence type="ECO:0000256" key="7">
    <source>
        <dbReference type="ARBA" id="ARBA00023054"/>
    </source>
</evidence>
<keyword evidence="4" id="KW-0963">Cytoplasm</keyword>
<dbReference type="PANTHER" id="PTHR45652">
    <property type="entry name" value="GLIAL FIBRILLARY ACIDIC PROTEIN"/>
    <property type="match status" value="1"/>
</dbReference>
<feature type="coiled-coil region" evidence="13">
    <location>
        <begin position="338"/>
        <end position="397"/>
    </location>
</feature>
<evidence type="ECO:0000256" key="9">
    <source>
        <dbReference type="ARBA" id="ARBA00023273"/>
    </source>
</evidence>
<keyword evidence="5 12" id="KW-0403">Intermediate filament</keyword>
<feature type="coiled-coil region" evidence="13">
    <location>
        <begin position="176"/>
        <end position="297"/>
    </location>
</feature>
<keyword evidence="8" id="KW-0206">Cytoskeleton</keyword>
<evidence type="ECO:0000256" key="3">
    <source>
        <dbReference type="ARBA" id="ARBA00019275"/>
    </source>
</evidence>
<dbReference type="EMBL" id="KV924068">
    <property type="protein sequence ID" value="PIO39995.1"/>
    <property type="molecule type" value="Genomic_DNA"/>
</dbReference>
<dbReference type="GO" id="GO:0030424">
    <property type="term" value="C:axon"/>
    <property type="evidence" value="ECO:0007669"/>
    <property type="project" value="UniProtKB-SubCell"/>
</dbReference>
<dbReference type="InterPro" id="IPR050405">
    <property type="entry name" value="Intermediate_filament"/>
</dbReference>
<comment type="subcellular location">
    <subcellularLocation>
        <location evidence="2">Cell projection</location>
        <location evidence="2">Axon</location>
    </subcellularLocation>
    <subcellularLocation>
        <location evidence="1">Cytoplasm</location>
        <location evidence="1">Cytoskeleton</location>
    </subcellularLocation>
</comment>
<evidence type="ECO:0000256" key="1">
    <source>
        <dbReference type="ARBA" id="ARBA00004245"/>
    </source>
</evidence>
<dbReference type="Gene3D" id="1.20.5.500">
    <property type="entry name" value="Single helix bin"/>
    <property type="match status" value="1"/>
</dbReference>
<dbReference type="Proteomes" id="UP000228934">
    <property type="component" value="Unassembled WGS sequence"/>
</dbReference>
<evidence type="ECO:0000256" key="13">
    <source>
        <dbReference type="SAM" id="Coils"/>
    </source>
</evidence>
<accession>A0A2G9SIQ4</accession>
<evidence type="ECO:0000256" key="11">
    <source>
        <dbReference type="ARBA" id="ARBA00061646"/>
    </source>
</evidence>